<reference evidence="5 6" key="1">
    <citation type="submission" date="2023-03" db="EMBL/GenBank/DDBJ databases">
        <title>WGS of Gossypium arboreum.</title>
        <authorList>
            <person name="Yu D."/>
        </authorList>
    </citation>
    <scope>NUCLEOTIDE SEQUENCE [LARGE SCALE GENOMIC DNA]</scope>
    <source>
        <tissue evidence="5">Leaf</tissue>
    </source>
</reference>
<evidence type="ECO:0000313" key="5">
    <source>
        <dbReference type="EMBL" id="KAK5844901.1"/>
    </source>
</evidence>
<dbReference type="Pfam" id="PF13499">
    <property type="entry name" value="EF-hand_7"/>
    <property type="match status" value="1"/>
</dbReference>
<dbReference type="EMBL" id="JARKNE010000001">
    <property type="protein sequence ID" value="KAK5844901.1"/>
    <property type="molecule type" value="Genomic_DNA"/>
</dbReference>
<evidence type="ECO:0000256" key="1">
    <source>
        <dbReference type="ARBA" id="ARBA00022737"/>
    </source>
</evidence>
<dbReference type="PROSITE" id="PS50222">
    <property type="entry name" value="EF_HAND_2"/>
    <property type="match status" value="2"/>
</dbReference>
<keyword evidence="3" id="KW-0472">Membrane</keyword>
<comment type="subunit">
    <text evidence="3">Homodimer. Interacts with CIPK.</text>
</comment>
<dbReference type="SUPFAM" id="SSF47473">
    <property type="entry name" value="EF-hand"/>
    <property type="match status" value="1"/>
</dbReference>
<evidence type="ECO:0000313" key="6">
    <source>
        <dbReference type="Proteomes" id="UP001358586"/>
    </source>
</evidence>
<dbReference type="InterPro" id="IPR002048">
    <property type="entry name" value="EF_hand_dom"/>
</dbReference>
<dbReference type="InterPro" id="IPR011992">
    <property type="entry name" value="EF-hand-dom_pair"/>
</dbReference>
<dbReference type="Proteomes" id="UP001358586">
    <property type="component" value="Chromosome 1"/>
</dbReference>
<sequence>MGEKDEEANPPKMELKKQQLNLTEMNLEEIKRHPTVHHVSPRSGKAAMTAGVRSSCLCSPTTHVGSFRCRYHRVSNMPRPSSVVSFQLYDLKQQGFIERQEVKQMVVATLAESGMNLSDDVIESIIDKTFEEADTKHDGRIDKEEWRSLVLRHPSLLKNMTLQYLKDITTTFPSFVFHSQVDDT</sequence>
<feature type="domain" description="EF-hand" evidence="4">
    <location>
        <begin position="86"/>
        <end position="112"/>
    </location>
</feature>
<dbReference type="Gene3D" id="1.10.238.10">
    <property type="entry name" value="EF-hand"/>
    <property type="match status" value="1"/>
</dbReference>
<evidence type="ECO:0000256" key="3">
    <source>
        <dbReference type="RuleBase" id="RU369080"/>
    </source>
</evidence>
<comment type="similarity">
    <text evidence="2 3">Belongs to the calcineurin regulatory subunit family.</text>
</comment>
<keyword evidence="6" id="KW-1185">Reference proteome</keyword>
<comment type="caution">
    <text evidence="5">The sequence shown here is derived from an EMBL/GenBank/DDBJ whole genome shotgun (WGS) entry which is preliminary data.</text>
</comment>
<dbReference type="CDD" id="cd00051">
    <property type="entry name" value="EFh"/>
    <property type="match status" value="1"/>
</dbReference>
<dbReference type="PANTHER" id="PTHR23056:SF138">
    <property type="entry name" value="CALCINEURIN B-LIKE PROTEIN 3"/>
    <property type="match status" value="1"/>
</dbReference>
<proteinExistence type="inferred from homology"/>
<name>A0ABR0QZZ8_GOSAR</name>
<dbReference type="PANTHER" id="PTHR23056">
    <property type="entry name" value="CALCINEURIN B"/>
    <property type="match status" value="1"/>
</dbReference>
<dbReference type="InterPro" id="IPR045198">
    <property type="entry name" value="CNBL1-10"/>
</dbReference>
<protein>
    <recommendedName>
        <fullName evidence="3">Calcineurin B-like protein</fullName>
    </recommendedName>
</protein>
<evidence type="ECO:0000256" key="2">
    <source>
        <dbReference type="ARBA" id="ARBA00023774"/>
    </source>
</evidence>
<evidence type="ECO:0000259" key="4">
    <source>
        <dbReference type="PROSITE" id="PS50222"/>
    </source>
</evidence>
<gene>
    <name evidence="5" type="ORF">PVK06_001047</name>
</gene>
<comment type="function">
    <text evidence="3">Acts as a calcium sensor. CBL proteins interact with CIPK serine-threonine protein kinases. Binding of a CBL protein to the regulatory NAF domain of a CIPK protein lead to the activation of the kinase in a calcium-dependent manner.</text>
</comment>
<feature type="domain" description="EF-hand" evidence="4">
    <location>
        <begin position="121"/>
        <end position="156"/>
    </location>
</feature>
<organism evidence="5 6">
    <name type="scientific">Gossypium arboreum</name>
    <name type="common">Tree cotton</name>
    <name type="synonym">Gossypium nanking</name>
    <dbReference type="NCBI Taxonomy" id="29729"/>
    <lineage>
        <taxon>Eukaryota</taxon>
        <taxon>Viridiplantae</taxon>
        <taxon>Streptophyta</taxon>
        <taxon>Embryophyta</taxon>
        <taxon>Tracheophyta</taxon>
        <taxon>Spermatophyta</taxon>
        <taxon>Magnoliopsida</taxon>
        <taxon>eudicotyledons</taxon>
        <taxon>Gunneridae</taxon>
        <taxon>Pentapetalae</taxon>
        <taxon>rosids</taxon>
        <taxon>malvids</taxon>
        <taxon>Malvales</taxon>
        <taxon>Malvaceae</taxon>
        <taxon>Malvoideae</taxon>
        <taxon>Gossypium</taxon>
    </lineage>
</organism>
<accession>A0ABR0QZZ8</accession>
<keyword evidence="3" id="KW-0479">Metal-binding</keyword>
<keyword evidence="1 3" id="KW-0677">Repeat</keyword>
<comment type="subcellular location">
    <subcellularLocation>
        <location evidence="3">Membrane</location>
    </subcellularLocation>
</comment>
<keyword evidence="3" id="KW-0106">Calcium</keyword>